<evidence type="ECO:0000313" key="2">
    <source>
        <dbReference type="EMBL" id="TMR25621.1"/>
    </source>
</evidence>
<keyword evidence="1" id="KW-1133">Transmembrane helix</keyword>
<comment type="caution">
    <text evidence="2">The sequence shown here is derived from an EMBL/GenBank/DDBJ whole genome shotgun (WGS) entry which is preliminary data.</text>
</comment>
<keyword evidence="1" id="KW-0472">Membrane</keyword>
<keyword evidence="3" id="KW-1185">Reference proteome</keyword>
<evidence type="ECO:0000313" key="3">
    <source>
        <dbReference type="Proteomes" id="UP000309128"/>
    </source>
</evidence>
<accession>A0A5S4FZS7</accession>
<organism evidence="2 3">
    <name type="scientific">Nonomuraea turkmeniaca</name>
    <dbReference type="NCBI Taxonomy" id="103838"/>
    <lineage>
        <taxon>Bacteria</taxon>
        <taxon>Bacillati</taxon>
        <taxon>Actinomycetota</taxon>
        <taxon>Actinomycetes</taxon>
        <taxon>Streptosporangiales</taxon>
        <taxon>Streptosporangiaceae</taxon>
        <taxon>Nonomuraea</taxon>
    </lineage>
</organism>
<feature type="transmembrane region" description="Helical" evidence="1">
    <location>
        <begin position="40"/>
        <end position="60"/>
    </location>
</feature>
<dbReference type="Proteomes" id="UP000309128">
    <property type="component" value="Unassembled WGS sequence"/>
</dbReference>
<dbReference type="RefSeq" id="WP_138664030.1">
    <property type="nucleotide sequence ID" value="NZ_VCKY01000001.1"/>
</dbReference>
<evidence type="ECO:0000256" key="1">
    <source>
        <dbReference type="SAM" id="Phobius"/>
    </source>
</evidence>
<feature type="transmembrane region" description="Helical" evidence="1">
    <location>
        <begin position="12"/>
        <end position="28"/>
    </location>
</feature>
<name>A0A5S4FZS7_9ACTN</name>
<reference evidence="2 3" key="1">
    <citation type="submission" date="2019-05" db="EMBL/GenBank/DDBJ databases">
        <title>Draft genome sequence of Nonomuraea turkmeniaca DSM 43926.</title>
        <authorList>
            <person name="Saricaoglu S."/>
            <person name="Isik K."/>
        </authorList>
    </citation>
    <scope>NUCLEOTIDE SEQUENCE [LARGE SCALE GENOMIC DNA]</scope>
    <source>
        <strain evidence="2 3">DSM 43926</strain>
    </source>
</reference>
<keyword evidence="1" id="KW-0812">Transmembrane</keyword>
<dbReference type="EMBL" id="VCKY01000001">
    <property type="protein sequence ID" value="TMR25621.1"/>
    <property type="molecule type" value="Genomic_DNA"/>
</dbReference>
<dbReference type="AlphaFoldDB" id="A0A5S4FZS7"/>
<dbReference type="OrthoDB" id="9963077at2"/>
<gene>
    <name evidence="2" type="ORF">ETD86_00385</name>
</gene>
<protein>
    <submittedName>
        <fullName evidence="2">Uncharacterized protein</fullName>
    </submittedName>
</protein>
<sequence length="74" mass="8550">MDHWKWLERVPWGVWAAFGTLMAIKQIWDLTRPAESIDHLGDTIVLFGHIGLIWLAVAVVRPRQAMRNDNSRAD</sequence>
<proteinExistence type="predicted"/>